<dbReference type="AlphaFoldDB" id="A0A2A6BE52"/>
<accession>A0A2A6BE52</accession>
<dbReference type="EnsemblMetazoa" id="PPA39231.1">
    <property type="protein sequence ID" value="PPA39231.1"/>
    <property type="gene ID" value="WBGene00277600"/>
</dbReference>
<accession>A0A8R1UUJ2</accession>
<reference evidence="1" key="2">
    <citation type="submission" date="2022-06" db="UniProtKB">
        <authorList>
            <consortium name="EnsemblMetazoa"/>
        </authorList>
    </citation>
    <scope>IDENTIFICATION</scope>
    <source>
        <strain evidence="1">PS312</strain>
    </source>
</reference>
<keyword evidence="2" id="KW-1185">Reference proteome</keyword>
<proteinExistence type="predicted"/>
<organism evidence="1 2">
    <name type="scientific">Pristionchus pacificus</name>
    <name type="common">Parasitic nematode worm</name>
    <dbReference type="NCBI Taxonomy" id="54126"/>
    <lineage>
        <taxon>Eukaryota</taxon>
        <taxon>Metazoa</taxon>
        <taxon>Ecdysozoa</taxon>
        <taxon>Nematoda</taxon>
        <taxon>Chromadorea</taxon>
        <taxon>Rhabditida</taxon>
        <taxon>Rhabditina</taxon>
        <taxon>Diplogasteromorpha</taxon>
        <taxon>Diplogasteroidea</taxon>
        <taxon>Neodiplogasteridae</taxon>
        <taxon>Pristionchus</taxon>
    </lineage>
</organism>
<evidence type="ECO:0000313" key="1">
    <source>
        <dbReference type="EnsemblMetazoa" id="PPA39231.1"/>
    </source>
</evidence>
<sequence>MFSTPFFYPLIVLHILIHPLLASISPQQQKQISALDAKIDELCGAHPLQSILDKIASHHRDATHDELVKILSVLKVKAPRIWSNYEKALRIYENCKILAASGSLG</sequence>
<reference evidence="2" key="1">
    <citation type="journal article" date="2008" name="Nat. Genet.">
        <title>The Pristionchus pacificus genome provides a unique perspective on nematode lifestyle and parasitism.</title>
        <authorList>
            <person name="Dieterich C."/>
            <person name="Clifton S.W."/>
            <person name="Schuster L.N."/>
            <person name="Chinwalla A."/>
            <person name="Delehaunty K."/>
            <person name="Dinkelacker I."/>
            <person name="Fulton L."/>
            <person name="Fulton R."/>
            <person name="Godfrey J."/>
            <person name="Minx P."/>
            <person name="Mitreva M."/>
            <person name="Roeseler W."/>
            <person name="Tian H."/>
            <person name="Witte H."/>
            <person name="Yang S.P."/>
            <person name="Wilson R.K."/>
            <person name="Sommer R.J."/>
        </authorList>
    </citation>
    <scope>NUCLEOTIDE SEQUENCE [LARGE SCALE GENOMIC DNA]</scope>
    <source>
        <strain evidence="2">PS312</strain>
    </source>
</reference>
<evidence type="ECO:0000313" key="2">
    <source>
        <dbReference type="Proteomes" id="UP000005239"/>
    </source>
</evidence>
<protein>
    <submittedName>
        <fullName evidence="1">Uncharacterized protein</fullName>
    </submittedName>
</protein>
<name>A0A2A6BE52_PRIPA</name>
<gene>
    <name evidence="1" type="primary">WBGene00277600</name>
</gene>
<dbReference type="Proteomes" id="UP000005239">
    <property type="component" value="Unassembled WGS sequence"/>
</dbReference>